<keyword evidence="1" id="KW-1185">Reference proteome</keyword>
<name>A0A8B8C0B2_CRAVI</name>
<evidence type="ECO:0000313" key="1">
    <source>
        <dbReference type="Proteomes" id="UP000694844"/>
    </source>
</evidence>
<reference evidence="2" key="1">
    <citation type="submission" date="2025-08" db="UniProtKB">
        <authorList>
            <consortium name="RefSeq"/>
        </authorList>
    </citation>
    <scope>IDENTIFICATION</scope>
    <source>
        <tissue evidence="2">Whole sample</tissue>
    </source>
</reference>
<dbReference type="RefSeq" id="XP_022309083.1">
    <property type="nucleotide sequence ID" value="XM_022453375.1"/>
</dbReference>
<dbReference type="PANTHER" id="PTHR31912:SF34">
    <property type="entry name" value="NOTOCHORD-RELATED PROTEIN"/>
    <property type="match status" value="1"/>
</dbReference>
<accession>A0A8B8C0B2</accession>
<dbReference type="Proteomes" id="UP000694844">
    <property type="component" value="Chromosome 9"/>
</dbReference>
<dbReference type="GeneID" id="111114860"/>
<dbReference type="PANTHER" id="PTHR31912">
    <property type="entry name" value="IP13529P"/>
    <property type="match status" value="1"/>
</dbReference>
<protein>
    <submittedName>
        <fullName evidence="2">Uncharacterized protein LOC111114860</fullName>
    </submittedName>
</protein>
<sequence>MFGCKICNYQTLKECNFSRHLNSDIHRNAVRFLSVDTSLTEGRDCDERGNFIPSVEDINEREQNLDNDDLDQPDQLDASDEEKEELLNTECGPGDQFFPFSSKLHMLLYIFKNSPTHPVSNEVLKFVLYILKEAGVEEVPTLQSLEETSFGDLKWKNLIQENMSDDGISFWTIKPTEILKLFLANPKYSKDLVRFPSNMKNHPSGFEKWQKELHFHQMKIENRTLISGQMYKYKNETSDKEDHGMLKSFIDDYANDVVKAVIQPYERDTIRDENNEILRDVCIPVGEMVHVPVKQLGECSDQFFQQVENKSILGQLPFPVWTLPVNIFVDDTSANRSKRWLGLHCIQMQPAGLKLHLRQRHDSIFLLCASEKIDPLALMKPIISDIQNCKRNGVTGFDASSKEKCVITTDFNAIVADFNMQAYLCNHLGVSAAKYCPRCYADVDHAISKQRERTPSATIRTINRINMRSLQVDKRRLRTETGVKEYENPLLDIFNPHKDIPVGFLHLMPLGLTKHLLKHLLSTLSEERIEKLQAHLCSLTKSSFAKKFFSSIDSRQGKDFKQYLQFAPVNFAFVDIQHHYLELLRILAELQKMLQRNDFSNEDIAATEELISNYLQLLDQKIPEFKRKVKTHMLCHLVDDIKRHGPPKGFTEDGFEKNHASVRNELFNQNQKNRSRDTANSFAHVTLLNHIISGGYFPNNDEWVTIGSGACKIAQTEEVQQFVGRCVEEEVPIQCVKKIQRKENGKALVNSIEEVTILQLFTDLEKNPLSLCDVQIFTGNAVKTKRGELANSGEAVQFLNSKNEVMVGIFEIAYILKKRRSAEIIKASKVQIFEEIGAARDTGCSLLRLTCQHRFVLPQRIIQVEQVFHNCKDANCSVSKDGAQKSAYIKHSNFNCYIWNKFQL</sequence>
<organism evidence="1 2">
    <name type="scientific">Crassostrea virginica</name>
    <name type="common">Eastern oyster</name>
    <dbReference type="NCBI Taxonomy" id="6565"/>
    <lineage>
        <taxon>Eukaryota</taxon>
        <taxon>Metazoa</taxon>
        <taxon>Spiralia</taxon>
        <taxon>Lophotrochozoa</taxon>
        <taxon>Mollusca</taxon>
        <taxon>Bivalvia</taxon>
        <taxon>Autobranchia</taxon>
        <taxon>Pteriomorphia</taxon>
        <taxon>Ostreida</taxon>
        <taxon>Ostreoidea</taxon>
        <taxon>Ostreidae</taxon>
        <taxon>Crassostrea</taxon>
    </lineage>
</organism>
<gene>
    <name evidence="2" type="primary">LOC111114860</name>
</gene>
<proteinExistence type="predicted"/>
<dbReference type="KEGG" id="cvn:111114860"/>
<evidence type="ECO:0000313" key="2">
    <source>
        <dbReference type="RefSeq" id="XP_022309083.1"/>
    </source>
</evidence>
<dbReference type="AlphaFoldDB" id="A0A8B8C0B2"/>